<reference evidence="2" key="1">
    <citation type="journal article" date="2019" name="Int. J. Syst. Evol. Microbiol.">
        <title>The Global Catalogue of Microorganisms (GCM) 10K type strain sequencing project: providing services to taxonomists for standard genome sequencing and annotation.</title>
        <authorList>
            <consortium name="The Broad Institute Genomics Platform"/>
            <consortium name="The Broad Institute Genome Sequencing Center for Infectious Disease"/>
            <person name="Wu L."/>
            <person name="Ma J."/>
        </authorList>
    </citation>
    <scope>NUCLEOTIDE SEQUENCE [LARGE SCALE GENOMIC DNA]</scope>
    <source>
        <strain evidence="2">JCM 9731</strain>
    </source>
</reference>
<sequence>MELPQIRLESQSAKLGLQIQKPVQELEQPKADIQMRQPKADLNIETKKGRLTIDQTQAWEDMNILSPARFSEEFANAGKQGWLEGIARRSQEGDQMMQIEHGGKAIEDISYQNHGPRTYDFNIGWIPSHFSVKINYEPADVKVKIEPRKPEIEVTPQKPRISYTPGDVSYQMEQYANLKIDFVNLKHVGPGFETSI</sequence>
<dbReference type="RefSeq" id="WP_343796366.1">
    <property type="nucleotide sequence ID" value="NZ_BAAADJ010000005.1"/>
</dbReference>
<gene>
    <name evidence="1" type="ORF">GCM10008967_06720</name>
</gene>
<evidence type="ECO:0000313" key="2">
    <source>
        <dbReference type="Proteomes" id="UP001500782"/>
    </source>
</evidence>
<accession>A0ABN0VW64</accession>
<comment type="caution">
    <text evidence="1">The sequence shown here is derived from an EMBL/GenBank/DDBJ whole genome shotgun (WGS) entry which is preliminary data.</text>
</comment>
<protein>
    <submittedName>
        <fullName evidence="1">DUF6470 family protein</fullName>
    </submittedName>
</protein>
<keyword evidence="2" id="KW-1185">Reference proteome</keyword>
<evidence type="ECO:0000313" key="1">
    <source>
        <dbReference type="EMBL" id="GAA0318806.1"/>
    </source>
</evidence>
<organism evidence="1 2">
    <name type="scientific">Bacillus carboniphilus</name>
    <dbReference type="NCBI Taxonomy" id="86663"/>
    <lineage>
        <taxon>Bacteria</taxon>
        <taxon>Bacillati</taxon>
        <taxon>Bacillota</taxon>
        <taxon>Bacilli</taxon>
        <taxon>Bacillales</taxon>
        <taxon>Bacillaceae</taxon>
        <taxon>Bacillus</taxon>
    </lineage>
</organism>
<dbReference type="InterPro" id="IPR045527">
    <property type="entry name" value="DUF6470"/>
</dbReference>
<name>A0ABN0VW64_9BACI</name>
<dbReference type="Proteomes" id="UP001500782">
    <property type="component" value="Unassembled WGS sequence"/>
</dbReference>
<dbReference type="EMBL" id="BAAADJ010000005">
    <property type="protein sequence ID" value="GAA0318806.1"/>
    <property type="molecule type" value="Genomic_DNA"/>
</dbReference>
<proteinExistence type="predicted"/>
<dbReference type="Pfam" id="PF20074">
    <property type="entry name" value="DUF6470"/>
    <property type="match status" value="1"/>
</dbReference>